<feature type="region of interest" description="Disordered" evidence="1">
    <location>
        <begin position="723"/>
        <end position="744"/>
    </location>
</feature>
<dbReference type="Gene3D" id="1.25.40.10">
    <property type="entry name" value="Tetratricopeptide repeat domain"/>
    <property type="match status" value="1"/>
</dbReference>
<evidence type="ECO:0000313" key="4">
    <source>
        <dbReference type="EMBL" id="NJC24723.1"/>
    </source>
</evidence>
<evidence type="ECO:0000313" key="5">
    <source>
        <dbReference type="Proteomes" id="UP000770785"/>
    </source>
</evidence>
<evidence type="ECO:0000256" key="2">
    <source>
        <dbReference type="SAM" id="SignalP"/>
    </source>
</evidence>
<feature type="region of interest" description="Disordered" evidence="1">
    <location>
        <begin position="624"/>
        <end position="648"/>
    </location>
</feature>
<dbReference type="RefSeq" id="WP_168035537.1">
    <property type="nucleotide sequence ID" value="NZ_JAATJH010000001.1"/>
</dbReference>
<feature type="chain" id="PRO_5047386324" description="SPOR domain-containing protein" evidence="2">
    <location>
        <begin position="22"/>
        <end position="824"/>
    </location>
</feature>
<evidence type="ECO:0000259" key="3">
    <source>
        <dbReference type="Pfam" id="PF05036"/>
    </source>
</evidence>
<sequence>MKHILSTLFFLCLIATSLPLAAQFRRERNTASKEYELKAFNLAIENYKKALARRPSDLESLSRIADSYRMLNQMQTAHDYYQQAVRDKKVEANTVLEHAHVLKALSRYDEAKQWYLLYARDYDVVVGNHYAQSCDFAKAQSGVDAGFTNQSVAVNSPTSDFGATMPSPQQLVFNSARTPAGTAFDGRAKNSPYVASIGPDGALTRAFALVTGYNDPSGNIGPVSYTPDGREVVFTRNNFIAGTRMIPEAGINMTLMIADVNDQGGWSNARPLPFNGTDFSSGFGSFGADGNSIYFSSDRPQGYGGYDIYRVRRQGESWESVPENLGTVVNTSGHEITPSFDGASLFFSSNWHHGLGTYDVFRAEVSAGRPTALFHMGAGINSDRDDLGFVYDPVSATGYVTSNRIGGSGMEDVYRIARKSDSKRLLVQSSRDGSYLANVAIDFTACGGQVYATDENGKYVFEGIDGLDCEVVISKQGYTPVRLPIKNMQVGTDNEVRIALEPTDSEIITGGFSGPDTDTPVPGGPTPPGTYRGMVVNAQSGYPIPMANIKLTQRNSGASANVYTNVDGAYILALEPSTTYDLQISADGFTSVGFPIINRDGSDRNLLGTVTLLPGQSVTATVSQPTTTVPTTTTTPTNAGEATPANTTSGYSVQVASVRARPDLSRYGNLNNFGRVYEVNTGSAYKVRLGVFGTRAEAESAAKNALNAGYTGAFVVSDSGAATSGSTGPDYAPPATNASTTQSSTSGRYKVQLGAFGQPQNFNRAKAASLGSVETKMRGNLTLFMVGGITSVADAQRIKASARSMGYDGAFILEEVNGQLVKLR</sequence>
<gene>
    <name evidence="4" type="ORF">GGR27_000204</name>
</gene>
<feature type="domain" description="SPOR" evidence="3">
    <location>
        <begin position="648"/>
        <end position="716"/>
    </location>
</feature>
<dbReference type="SUPFAM" id="SSF48452">
    <property type="entry name" value="TPR-like"/>
    <property type="match status" value="1"/>
</dbReference>
<dbReference type="SUPFAM" id="SSF75011">
    <property type="entry name" value="3-carboxy-cis,cis-mucoante lactonizing enzyme"/>
    <property type="match status" value="1"/>
</dbReference>
<dbReference type="InterPro" id="IPR011659">
    <property type="entry name" value="WD40"/>
</dbReference>
<dbReference type="Proteomes" id="UP000770785">
    <property type="component" value="Unassembled WGS sequence"/>
</dbReference>
<evidence type="ECO:0000256" key="1">
    <source>
        <dbReference type="SAM" id="MobiDB-lite"/>
    </source>
</evidence>
<dbReference type="InterPro" id="IPR008969">
    <property type="entry name" value="CarboxyPept-like_regulatory"/>
</dbReference>
<dbReference type="Pfam" id="PF13620">
    <property type="entry name" value="CarboxypepD_reg"/>
    <property type="match status" value="1"/>
</dbReference>
<organism evidence="4 5">
    <name type="scientific">Neolewinella antarctica</name>
    <dbReference type="NCBI Taxonomy" id="442734"/>
    <lineage>
        <taxon>Bacteria</taxon>
        <taxon>Pseudomonadati</taxon>
        <taxon>Bacteroidota</taxon>
        <taxon>Saprospiria</taxon>
        <taxon>Saprospirales</taxon>
        <taxon>Lewinellaceae</taxon>
        <taxon>Neolewinella</taxon>
    </lineage>
</organism>
<name>A0ABX0X780_9BACT</name>
<protein>
    <recommendedName>
        <fullName evidence="3">SPOR domain-containing protein</fullName>
    </recommendedName>
</protein>
<feature type="signal peptide" evidence="2">
    <location>
        <begin position="1"/>
        <end position="21"/>
    </location>
</feature>
<accession>A0ABX0X780</accession>
<dbReference type="Pfam" id="PF07676">
    <property type="entry name" value="PD40"/>
    <property type="match status" value="1"/>
</dbReference>
<comment type="caution">
    <text evidence="4">The sequence shown here is derived from an EMBL/GenBank/DDBJ whole genome shotgun (WGS) entry which is preliminary data.</text>
</comment>
<keyword evidence="5" id="KW-1185">Reference proteome</keyword>
<dbReference type="InterPro" id="IPR011990">
    <property type="entry name" value="TPR-like_helical_dom_sf"/>
</dbReference>
<reference evidence="4 5" key="1">
    <citation type="submission" date="2020-03" db="EMBL/GenBank/DDBJ databases">
        <title>Genomic Encyclopedia of Type Strains, Phase IV (KMG-IV): sequencing the most valuable type-strain genomes for metagenomic binning, comparative biology and taxonomic classification.</title>
        <authorList>
            <person name="Goeker M."/>
        </authorList>
    </citation>
    <scope>NUCLEOTIDE SEQUENCE [LARGE SCALE GENOMIC DNA]</scope>
    <source>
        <strain evidence="4 5">DSM 105096</strain>
    </source>
</reference>
<proteinExistence type="predicted"/>
<dbReference type="Pfam" id="PF05036">
    <property type="entry name" value="SPOR"/>
    <property type="match status" value="1"/>
</dbReference>
<dbReference type="InterPro" id="IPR007730">
    <property type="entry name" value="SPOR-like_dom"/>
</dbReference>
<keyword evidence="2" id="KW-0732">Signal</keyword>
<dbReference type="EMBL" id="JAATJH010000001">
    <property type="protein sequence ID" value="NJC24723.1"/>
    <property type="molecule type" value="Genomic_DNA"/>
</dbReference>
<dbReference type="SUPFAM" id="SSF49464">
    <property type="entry name" value="Carboxypeptidase regulatory domain-like"/>
    <property type="match status" value="1"/>
</dbReference>
<dbReference type="Gene3D" id="2.60.40.1120">
    <property type="entry name" value="Carboxypeptidase-like, regulatory domain"/>
    <property type="match status" value="2"/>
</dbReference>
<dbReference type="SUPFAM" id="SSF110997">
    <property type="entry name" value="Sporulation related repeat"/>
    <property type="match status" value="2"/>
</dbReference>
<dbReference type="InterPro" id="IPR036680">
    <property type="entry name" value="SPOR-like_sf"/>
</dbReference>